<dbReference type="PANTHER" id="PTHR34875:SF6">
    <property type="entry name" value="UPF0237 PROTEIN MJ1558"/>
    <property type="match status" value="1"/>
</dbReference>
<dbReference type="SUPFAM" id="SSF55021">
    <property type="entry name" value="ACT-like"/>
    <property type="match status" value="2"/>
</dbReference>
<protein>
    <submittedName>
        <fullName evidence="2">Amino acid-binding ACT domain protein</fullName>
    </submittedName>
</protein>
<dbReference type="Proteomes" id="UP000002710">
    <property type="component" value="Chromosome"/>
</dbReference>
<accession>Q30V00</accession>
<feature type="domain" description="ACT" evidence="1">
    <location>
        <begin position="94"/>
        <end position="169"/>
    </location>
</feature>
<dbReference type="Pfam" id="PF13740">
    <property type="entry name" value="ACT_6"/>
    <property type="match status" value="2"/>
</dbReference>
<dbReference type="PANTHER" id="PTHR34875">
    <property type="entry name" value="UPF0237 PROTEIN MJ1558"/>
    <property type="match status" value="1"/>
</dbReference>
<evidence type="ECO:0000313" key="3">
    <source>
        <dbReference type="Proteomes" id="UP000002710"/>
    </source>
</evidence>
<organism evidence="2 3">
    <name type="scientific">Oleidesulfovibrio alaskensis (strain ATCC BAA-1058 / DSM 17464 / G20)</name>
    <name type="common">Desulfovibrio alaskensis</name>
    <dbReference type="NCBI Taxonomy" id="207559"/>
    <lineage>
        <taxon>Bacteria</taxon>
        <taxon>Pseudomonadati</taxon>
        <taxon>Thermodesulfobacteriota</taxon>
        <taxon>Desulfovibrionia</taxon>
        <taxon>Desulfovibrionales</taxon>
        <taxon>Desulfovibrionaceae</taxon>
        <taxon>Oleidesulfovibrio</taxon>
    </lineage>
</organism>
<dbReference type="EMBL" id="CP000112">
    <property type="protein sequence ID" value="ABB40496.1"/>
    <property type="molecule type" value="Genomic_DNA"/>
</dbReference>
<evidence type="ECO:0000313" key="2">
    <source>
        <dbReference type="EMBL" id="ABB40496.1"/>
    </source>
</evidence>
<proteinExistence type="predicted"/>
<dbReference type="AlphaFoldDB" id="Q30V00"/>
<evidence type="ECO:0000259" key="1">
    <source>
        <dbReference type="PROSITE" id="PS51671"/>
    </source>
</evidence>
<dbReference type="Gene3D" id="3.30.70.260">
    <property type="match status" value="2"/>
</dbReference>
<sequence>MNKVVVSIIGRDRPGIVNTVAQRLHELDCDIVEVSQTILEGAFAALFIAGLPERLTVEALRDALTTHMAWQGLGCFIREHEAGAGAAQQSDPFVVTLDGPDSKGLVSGITGVMSGCGVNIENLKAIKRQNTGNALIMFEISVPHSVNNAEFRTALEHKAAELGVRVSLQHRDIFEAIHRVLPV</sequence>
<dbReference type="eggNOG" id="COG2716">
    <property type="taxonomic scope" value="Bacteria"/>
</dbReference>
<dbReference type="RefSeq" id="WP_011369366.1">
    <property type="nucleotide sequence ID" value="NC_007519.1"/>
</dbReference>
<dbReference type="HOGENOM" id="CLU_095322_1_0_7"/>
<dbReference type="InterPro" id="IPR002912">
    <property type="entry name" value="ACT_dom"/>
</dbReference>
<gene>
    <name evidence="2" type="ordered locus">Dde_3703</name>
</gene>
<name>Q30V00_OLEA2</name>
<dbReference type="InterPro" id="IPR050990">
    <property type="entry name" value="UPF0237/GcvR_regulator"/>
</dbReference>
<dbReference type="PROSITE" id="PS51671">
    <property type="entry name" value="ACT"/>
    <property type="match status" value="1"/>
</dbReference>
<keyword evidence="3" id="KW-1185">Reference proteome</keyword>
<dbReference type="STRING" id="207559.Dde_3703"/>
<reference evidence="2 3" key="1">
    <citation type="journal article" date="2011" name="J. Bacteriol.">
        <title>Complete genome sequence and updated annotation of Desulfovibrio alaskensis G20.</title>
        <authorList>
            <person name="Hauser L.J."/>
            <person name="Land M.L."/>
            <person name="Brown S.D."/>
            <person name="Larimer F."/>
            <person name="Keller K.L."/>
            <person name="Rapp-Giles B.J."/>
            <person name="Price M.N."/>
            <person name="Lin M."/>
            <person name="Bruce D.C."/>
            <person name="Detter J.C."/>
            <person name="Tapia R."/>
            <person name="Han C.S."/>
            <person name="Goodwin L.A."/>
            <person name="Cheng J.F."/>
            <person name="Pitluck S."/>
            <person name="Copeland A."/>
            <person name="Lucas S."/>
            <person name="Nolan M."/>
            <person name="Lapidus A.L."/>
            <person name="Palumbo A.V."/>
            <person name="Wall J.D."/>
        </authorList>
    </citation>
    <scope>NUCLEOTIDE SEQUENCE [LARGE SCALE GENOMIC DNA]</scope>
    <source>
        <strain evidence="3">ATCC BAA 1058 / DSM 17464 / G20</strain>
    </source>
</reference>
<dbReference type="KEGG" id="dde:Dde_3703"/>
<dbReference type="InterPro" id="IPR045865">
    <property type="entry name" value="ACT-like_dom_sf"/>
</dbReference>